<keyword evidence="1" id="KW-0732">Signal</keyword>
<evidence type="ECO:0000313" key="4">
    <source>
        <dbReference type="Proteomes" id="UP000274756"/>
    </source>
</evidence>
<dbReference type="WBParaSite" id="DME_0001063801-mRNA-1">
    <property type="protein sequence ID" value="DME_0001063801-mRNA-1"/>
    <property type="gene ID" value="DME_0001063801"/>
</dbReference>
<evidence type="ECO:0000256" key="1">
    <source>
        <dbReference type="SAM" id="SignalP"/>
    </source>
</evidence>
<feature type="chain" id="PRO_5041041713" evidence="1">
    <location>
        <begin position="22"/>
        <end position="76"/>
    </location>
</feature>
<feature type="signal peptide" evidence="1">
    <location>
        <begin position="1"/>
        <end position="21"/>
    </location>
</feature>
<evidence type="ECO:0000313" key="3">
    <source>
        <dbReference type="Proteomes" id="UP000038040"/>
    </source>
</evidence>
<sequence>MWTARIVLVVLTFFFLSSVDAANYNPIADCFKLVSVQNADKKKPSIPPNACHDTDASLCFALFPLDANTIQNNLME</sequence>
<organism evidence="3 5">
    <name type="scientific">Dracunculus medinensis</name>
    <name type="common">Guinea worm</name>
    <dbReference type="NCBI Taxonomy" id="318479"/>
    <lineage>
        <taxon>Eukaryota</taxon>
        <taxon>Metazoa</taxon>
        <taxon>Ecdysozoa</taxon>
        <taxon>Nematoda</taxon>
        <taxon>Chromadorea</taxon>
        <taxon>Rhabditida</taxon>
        <taxon>Spirurina</taxon>
        <taxon>Dracunculoidea</taxon>
        <taxon>Dracunculidae</taxon>
        <taxon>Dracunculus</taxon>
    </lineage>
</organism>
<protein>
    <submittedName>
        <fullName evidence="5">Secreted protein</fullName>
    </submittedName>
</protein>
<keyword evidence="4" id="KW-1185">Reference proteome</keyword>
<evidence type="ECO:0000313" key="5">
    <source>
        <dbReference type="WBParaSite" id="DME_0001063801-mRNA-1"/>
    </source>
</evidence>
<accession>A0A0N4URF8</accession>
<name>A0A0N4URF8_DRAME</name>
<evidence type="ECO:0000313" key="2">
    <source>
        <dbReference type="EMBL" id="VDN54086.1"/>
    </source>
</evidence>
<dbReference type="AlphaFoldDB" id="A0A0N4URF8"/>
<reference evidence="5" key="1">
    <citation type="submission" date="2017-02" db="UniProtKB">
        <authorList>
            <consortium name="WormBaseParasite"/>
        </authorList>
    </citation>
    <scope>IDENTIFICATION</scope>
</reference>
<proteinExistence type="predicted"/>
<dbReference type="EMBL" id="UYYG01000265">
    <property type="protein sequence ID" value="VDN54086.1"/>
    <property type="molecule type" value="Genomic_DNA"/>
</dbReference>
<dbReference type="Proteomes" id="UP000038040">
    <property type="component" value="Unplaced"/>
</dbReference>
<dbReference type="Proteomes" id="UP000274756">
    <property type="component" value="Unassembled WGS sequence"/>
</dbReference>
<reference evidence="2 4" key="2">
    <citation type="submission" date="2018-11" db="EMBL/GenBank/DDBJ databases">
        <authorList>
            <consortium name="Pathogen Informatics"/>
        </authorList>
    </citation>
    <scope>NUCLEOTIDE SEQUENCE [LARGE SCALE GENOMIC DNA]</scope>
</reference>
<gene>
    <name evidence="2" type="ORF">DME_LOCUS4059</name>
</gene>